<keyword evidence="11" id="KW-1185">Reference proteome</keyword>
<evidence type="ECO:0000256" key="1">
    <source>
        <dbReference type="ARBA" id="ARBA00004141"/>
    </source>
</evidence>
<dbReference type="GO" id="GO:0005524">
    <property type="term" value="F:ATP binding"/>
    <property type="evidence" value="ECO:0007669"/>
    <property type="project" value="UniProtKB-KW"/>
</dbReference>
<evidence type="ECO:0000256" key="5">
    <source>
        <dbReference type="ARBA" id="ARBA00022840"/>
    </source>
</evidence>
<dbReference type="PANTHER" id="PTHR45630:SF8">
    <property type="entry name" value="CATION-TRANSPORTING ATPASE"/>
    <property type="match status" value="1"/>
</dbReference>
<sequence length="254" mass="24811">MAEVVTGDLECAVTGKGFSALLAAAAAAAAPGGAGPLGPSAAAAAAAARSLLLPVLERAAVFARMSPDNKRDLMLLLGSGIDMGGEAGGGAAAAAAAGGGVPHLGLRAGFCGDGANDCGALKAAHVGVSLCEAEASVAAPMTSKAQTIASMITVVAEGRCTLMATYQIFQFIIAYALVQVAPGRWWKLFALLVVMCATAFAAEYSCVGLLKLMAWAGGRGRRPGGGGGGAARRNGGGGGSVPPTVAGAVRVDRL</sequence>
<dbReference type="GO" id="GO:0140358">
    <property type="term" value="F:P-type transmembrane transporter activity"/>
    <property type="evidence" value="ECO:0007669"/>
    <property type="project" value="InterPro"/>
</dbReference>
<keyword evidence="4" id="KW-0547">Nucleotide-binding</keyword>
<keyword evidence="9" id="KW-0812">Transmembrane</keyword>
<dbReference type="EMBL" id="LSYV01000562">
    <property type="protein sequence ID" value="KXZ41305.1"/>
    <property type="molecule type" value="Genomic_DNA"/>
</dbReference>
<keyword evidence="5" id="KW-0067">ATP-binding</keyword>
<dbReference type="GO" id="GO:0046872">
    <property type="term" value="F:metal ion binding"/>
    <property type="evidence" value="ECO:0007669"/>
    <property type="project" value="UniProtKB-KW"/>
</dbReference>
<accession>A0A150FVS7</accession>
<dbReference type="InterPro" id="IPR006544">
    <property type="entry name" value="P-type_TPase_V"/>
</dbReference>
<reference evidence="11" key="1">
    <citation type="journal article" date="2016" name="Nat. Commun.">
        <title>The Gonium pectorale genome demonstrates co-option of cell cycle regulation during the evolution of multicellularity.</title>
        <authorList>
            <person name="Hanschen E.R."/>
            <person name="Marriage T.N."/>
            <person name="Ferris P.J."/>
            <person name="Hamaji T."/>
            <person name="Toyoda A."/>
            <person name="Fujiyama A."/>
            <person name="Neme R."/>
            <person name="Noguchi H."/>
            <person name="Minakuchi Y."/>
            <person name="Suzuki M."/>
            <person name="Kawai-Toyooka H."/>
            <person name="Smith D.R."/>
            <person name="Sparks H."/>
            <person name="Anderson J."/>
            <person name="Bakaric R."/>
            <person name="Luria V."/>
            <person name="Karger A."/>
            <person name="Kirschner M.W."/>
            <person name="Durand P.M."/>
            <person name="Michod R.E."/>
            <person name="Nozaki H."/>
            <person name="Olson B.J."/>
        </authorList>
    </citation>
    <scope>NUCLEOTIDE SEQUENCE [LARGE SCALE GENOMIC DNA]</scope>
    <source>
        <strain evidence="11">NIES-2863</strain>
    </source>
</reference>
<keyword evidence="3" id="KW-0479">Metal-binding</keyword>
<evidence type="ECO:0000313" key="10">
    <source>
        <dbReference type="EMBL" id="KXZ41305.1"/>
    </source>
</evidence>
<feature type="region of interest" description="Disordered" evidence="8">
    <location>
        <begin position="224"/>
        <end position="246"/>
    </location>
</feature>
<evidence type="ECO:0000256" key="3">
    <source>
        <dbReference type="ARBA" id="ARBA00022723"/>
    </source>
</evidence>
<evidence type="ECO:0000256" key="4">
    <source>
        <dbReference type="ARBA" id="ARBA00022741"/>
    </source>
</evidence>
<dbReference type="InterPro" id="IPR023214">
    <property type="entry name" value="HAD_sf"/>
</dbReference>
<keyword evidence="7" id="KW-1278">Translocase</keyword>
<proteinExistence type="predicted"/>
<dbReference type="AlphaFoldDB" id="A0A150FVS7"/>
<dbReference type="PANTHER" id="PTHR45630">
    <property type="entry name" value="CATION-TRANSPORTING ATPASE-RELATED"/>
    <property type="match status" value="1"/>
</dbReference>
<dbReference type="InterPro" id="IPR036412">
    <property type="entry name" value="HAD-like_sf"/>
</dbReference>
<protein>
    <recommendedName>
        <fullName evidence="12">Cation-transporting P-type ATPase C-terminal domain-containing protein</fullName>
    </recommendedName>
</protein>
<feature type="compositionally biased region" description="Gly residues" evidence="8">
    <location>
        <begin position="224"/>
        <end position="240"/>
    </location>
</feature>
<dbReference type="SUPFAM" id="SSF56784">
    <property type="entry name" value="HAD-like"/>
    <property type="match status" value="1"/>
</dbReference>
<keyword evidence="6" id="KW-0460">Magnesium</keyword>
<evidence type="ECO:0008006" key="12">
    <source>
        <dbReference type="Google" id="ProtNLM"/>
    </source>
</evidence>
<evidence type="ECO:0000256" key="8">
    <source>
        <dbReference type="SAM" id="MobiDB-lite"/>
    </source>
</evidence>
<dbReference type="STRING" id="33097.A0A150FVS7"/>
<comment type="subcellular location">
    <subcellularLocation>
        <location evidence="1">Membrane</location>
        <topology evidence="1">Multi-pass membrane protein</topology>
    </subcellularLocation>
</comment>
<evidence type="ECO:0000313" key="11">
    <source>
        <dbReference type="Proteomes" id="UP000075714"/>
    </source>
</evidence>
<dbReference type="OrthoDB" id="48943at2759"/>
<evidence type="ECO:0000256" key="7">
    <source>
        <dbReference type="ARBA" id="ARBA00022967"/>
    </source>
</evidence>
<comment type="caution">
    <text evidence="10">The sequence shown here is derived from an EMBL/GenBank/DDBJ whole genome shotgun (WGS) entry which is preliminary data.</text>
</comment>
<dbReference type="GO" id="GO:0016020">
    <property type="term" value="C:membrane"/>
    <property type="evidence" value="ECO:0007669"/>
    <property type="project" value="UniProtKB-SubCell"/>
</dbReference>
<name>A0A150FVS7_GONPE</name>
<feature type="transmembrane region" description="Helical" evidence="9">
    <location>
        <begin position="160"/>
        <end position="182"/>
    </location>
</feature>
<organism evidence="10 11">
    <name type="scientific">Gonium pectorale</name>
    <name type="common">Green alga</name>
    <dbReference type="NCBI Taxonomy" id="33097"/>
    <lineage>
        <taxon>Eukaryota</taxon>
        <taxon>Viridiplantae</taxon>
        <taxon>Chlorophyta</taxon>
        <taxon>core chlorophytes</taxon>
        <taxon>Chlorophyceae</taxon>
        <taxon>CS clade</taxon>
        <taxon>Chlamydomonadales</taxon>
        <taxon>Volvocaceae</taxon>
        <taxon>Gonium</taxon>
    </lineage>
</organism>
<feature type="transmembrane region" description="Helical" evidence="9">
    <location>
        <begin position="188"/>
        <end position="212"/>
    </location>
</feature>
<evidence type="ECO:0000256" key="9">
    <source>
        <dbReference type="SAM" id="Phobius"/>
    </source>
</evidence>
<evidence type="ECO:0000256" key="2">
    <source>
        <dbReference type="ARBA" id="ARBA00022553"/>
    </source>
</evidence>
<dbReference type="Gene3D" id="3.40.50.1000">
    <property type="entry name" value="HAD superfamily/HAD-like"/>
    <property type="match status" value="1"/>
</dbReference>
<keyword evidence="9" id="KW-1133">Transmembrane helix</keyword>
<evidence type="ECO:0000256" key="6">
    <source>
        <dbReference type="ARBA" id="ARBA00022842"/>
    </source>
</evidence>
<gene>
    <name evidence="10" type="ORF">GPECTOR_565g594</name>
</gene>
<keyword evidence="9" id="KW-0472">Membrane</keyword>
<dbReference type="Proteomes" id="UP000075714">
    <property type="component" value="Unassembled WGS sequence"/>
</dbReference>
<keyword evidence="2" id="KW-0597">Phosphoprotein</keyword>
<dbReference type="GO" id="GO:0019829">
    <property type="term" value="F:ATPase-coupled monoatomic cation transmembrane transporter activity"/>
    <property type="evidence" value="ECO:0007669"/>
    <property type="project" value="TreeGrafter"/>
</dbReference>